<dbReference type="InterPro" id="IPR044688">
    <property type="entry name" value="SCI-1-like"/>
</dbReference>
<keyword evidence="3" id="KW-1185">Reference proteome</keyword>
<gene>
    <name evidence="2" type="primary">PLEST003839</name>
    <name evidence="2" type="ORF">PLESTB_001107700</name>
</gene>
<dbReference type="PANTHER" id="PTHR34117">
    <property type="entry name" value="STYLE CELL-CYCLE INHIBITOR 1"/>
    <property type="match status" value="1"/>
</dbReference>
<proteinExistence type="predicted"/>
<feature type="compositionally biased region" description="Basic residues" evidence="1">
    <location>
        <begin position="35"/>
        <end position="46"/>
    </location>
</feature>
<accession>A0A9W6BR92</accession>
<evidence type="ECO:0000313" key="3">
    <source>
        <dbReference type="Proteomes" id="UP001165080"/>
    </source>
</evidence>
<feature type="compositionally biased region" description="Gly residues" evidence="1">
    <location>
        <begin position="88"/>
        <end position="98"/>
    </location>
</feature>
<dbReference type="Proteomes" id="UP001165080">
    <property type="component" value="Unassembled WGS sequence"/>
</dbReference>
<evidence type="ECO:0000256" key="1">
    <source>
        <dbReference type="SAM" id="MobiDB-lite"/>
    </source>
</evidence>
<sequence length="381" mass="40839">MGKDKSKKRHRSDSSDDSSSSSSDSSDNEREDARHSKKEKKKHKKSQERNKGKDKDRSKKRSSKSKDGDKDELVRQARAFLEQQLAASGGGAAAGGGHPTSAGASAPAPSCGLGAPAGSGPLPPVQVREVKEQIGEEDYFRRHAEFSTFLAEERRTQFNELSSDRSRELFSEFVQIWNEGRLAPRYYAGLVAAPKRRTEYRWNFRGGAAAAAAAAAAGKGAGPGPSGGPAAAAAATGMAAFMEDQRAQQLGARQETRRQDRVRARDLLEEVAPRETGRDKVVAERAARRELARSRDDDGPGGFIPGGGRGGEDALMGGGDSFEAAKAREARRAEASRQRGVVRAEEVSHRAAAYAAKEEEKLAGLRALLAKGPITIAKRTT</sequence>
<protein>
    <submittedName>
        <fullName evidence="2">Uncharacterized protein</fullName>
    </submittedName>
</protein>
<feature type="compositionally biased region" description="Gly residues" evidence="1">
    <location>
        <begin position="300"/>
        <end position="309"/>
    </location>
</feature>
<reference evidence="2 3" key="1">
    <citation type="journal article" date="2023" name="Commun. Biol.">
        <title>Reorganization of the ancestral sex-determining regions during the evolution of trioecy in Pleodorina starrii.</title>
        <authorList>
            <person name="Takahashi K."/>
            <person name="Suzuki S."/>
            <person name="Kawai-Toyooka H."/>
            <person name="Yamamoto K."/>
            <person name="Hamaji T."/>
            <person name="Ootsuki R."/>
            <person name="Yamaguchi H."/>
            <person name="Kawachi M."/>
            <person name="Higashiyama T."/>
            <person name="Nozaki H."/>
        </authorList>
    </citation>
    <scope>NUCLEOTIDE SEQUENCE [LARGE SCALE GENOMIC DNA]</scope>
    <source>
        <strain evidence="2 3">NIES-4479</strain>
    </source>
</reference>
<feature type="compositionally biased region" description="Basic and acidic residues" evidence="1">
    <location>
        <begin position="287"/>
        <end position="298"/>
    </location>
</feature>
<dbReference type="EMBL" id="BRXU01000015">
    <property type="protein sequence ID" value="GLC56465.1"/>
    <property type="molecule type" value="Genomic_DNA"/>
</dbReference>
<dbReference type="AlphaFoldDB" id="A0A9W6BR92"/>
<feature type="compositionally biased region" description="Basic and acidic residues" evidence="1">
    <location>
        <begin position="64"/>
        <end position="75"/>
    </location>
</feature>
<feature type="compositionally biased region" description="Basic and acidic residues" evidence="1">
    <location>
        <begin position="323"/>
        <end position="347"/>
    </location>
</feature>
<feature type="compositionally biased region" description="Basic residues" evidence="1">
    <location>
        <begin position="1"/>
        <end position="11"/>
    </location>
</feature>
<feature type="compositionally biased region" description="Low complexity" evidence="1">
    <location>
        <begin position="99"/>
        <end position="120"/>
    </location>
</feature>
<organism evidence="2 3">
    <name type="scientific">Pleodorina starrii</name>
    <dbReference type="NCBI Taxonomy" id="330485"/>
    <lineage>
        <taxon>Eukaryota</taxon>
        <taxon>Viridiplantae</taxon>
        <taxon>Chlorophyta</taxon>
        <taxon>core chlorophytes</taxon>
        <taxon>Chlorophyceae</taxon>
        <taxon>CS clade</taxon>
        <taxon>Chlamydomonadales</taxon>
        <taxon>Volvocaceae</taxon>
        <taxon>Pleodorina</taxon>
    </lineage>
</organism>
<feature type="compositionally biased region" description="Basic and acidic residues" evidence="1">
    <location>
        <begin position="47"/>
        <end position="57"/>
    </location>
</feature>
<dbReference type="PANTHER" id="PTHR34117:SF1">
    <property type="entry name" value="STYLE CELL-CYCLE INHIBITOR 1"/>
    <property type="match status" value="1"/>
</dbReference>
<name>A0A9W6BR92_9CHLO</name>
<feature type="region of interest" description="Disordered" evidence="1">
    <location>
        <begin position="1"/>
        <end position="124"/>
    </location>
</feature>
<evidence type="ECO:0000313" key="2">
    <source>
        <dbReference type="EMBL" id="GLC56465.1"/>
    </source>
</evidence>
<dbReference type="OrthoDB" id="2139939at2759"/>
<comment type="caution">
    <text evidence="2">The sequence shown here is derived from an EMBL/GenBank/DDBJ whole genome shotgun (WGS) entry which is preliminary data.</text>
</comment>
<feature type="region of interest" description="Disordered" evidence="1">
    <location>
        <begin position="287"/>
        <end position="347"/>
    </location>
</feature>